<reference evidence="2 3" key="1">
    <citation type="submission" date="2018-01" db="EMBL/GenBank/DDBJ databases">
        <title>Bacillus asahii Genome sequencing and assembly.</title>
        <authorList>
            <person name="Jiang H."/>
            <person name="Feng Y."/>
            <person name="Zhao F."/>
            <person name="Lin X."/>
        </authorList>
    </citation>
    <scope>NUCLEOTIDE SEQUENCE [LARGE SCALE GENOMIC DNA]</scope>
    <source>
        <strain evidence="2 3">OM18</strain>
    </source>
</reference>
<dbReference type="Proteomes" id="UP000283095">
    <property type="component" value="Chromosome"/>
</dbReference>
<gene>
    <name evidence="2" type="ORF">BAOM_2323</name>
</gene>
<dbReference type="EMBL" id="CP026095">
    <property type="protein sequence ID" value="AZV42932.1"/>
    <property type="molecule type" value="Genomic_DNA"/>
</dbReference>
<dbReference type="AlphaFoldDB" id="A0A3Q9RJB3"/>
<sequence length="145" mass="17398">MKKNWNEEELLADFVLMPNELHLSMVNKTDANRLGFALLLKYFQQEAKFPSKKQEIPKVIVKYIAKQLDISPDSFDDYSWGGKEKTYTRHRKSIRDFFGFRELTYTDNERFGQWLEEQVPLTHDTDYLTNQAYSLFRKWKVETND</sequence>
<feature type="domain" description="DUF4158" evidence="1">
    <location>
        <begin position="3"/>
        <end position="141"/>
    </location>
</feature>
<accession>A0A3Q9RJB3</accession>
<evidence type="ECO:0000313" key="3">
    <source>
        <dbReference type="Proteomes" id="UP000283095"/>
    </source>
</evidence>
<dbReference type="KEGG" id="pasa:BAOM_2323"/>
<name>A0A3Q9RJB3_9BACI</name>
<proteinExistence type="predicted"/>
<dbReference type="Pfam" id="PF13700">
    <property type="entry name" value="DUF4158"/>
    <property type="match status" value="1"/>
</dbReference>
<protein>
    <submittedName>
        <fullName evidence="2">Transposase</fullName>
    </submittedName>
</protein>
<evidence type="ECO:0000259" key="1">
    <source>
        <dbReference type="Pfam" id="PF13700"/>
    </source>
</evidence>
<dbReference type="InterPro" id="IPR025296">
    <property type="entry name" value="DUF4158"/>
</dbReference>
<organism evidence="2 3">
    <name type="scientific">Peribacillus asahii</name>
    <dbReference type="NCBI Taxonomy" id="228899"/>
    <lineage>
        <taxon>Bacteria</taxon>
        <taxon>Bacillati</taxon>
        <taxon>Bacillota</taxon>
        <taxon>Bacilli</taxon>
        <taxon>Bacillales</taxon>
        <taxon>Bacillaceae</taxon>
        <taxon>Peribacillus</taxon>
    </lineage>
</organism>
<evidence type="ECO:0000313" key="2">
    <source>
        <dbReference type="EMBL" id="AZV42932.1"/>
    </source>
</evidence>